<evidence type="ECO:0000259" key="3">
    <source>
        <dbReference type="Pfam" id="PF14257"/>
    </source>
</evidence>
<organism evidence="4 5">
    <name type="scientific">Emticicia soli</name>
    <dbReference type="NCBI Taxonomy" id="2027878"/>
    <lineage>
        <taxon>Bacteria</taxon>
        <taxon>Pseudomonadati</taxon>
        <taxon>Bacteroidota</taxon>
        <taxon>Cytophagia</taxon>
        <taxon>Cytophagales</taxon>
        <taxon>Leadbetterellaceae</taxon>
        <taxon>Emticicia</taxon>
    </lineage>
</organism>
<keyword evidence="1" id="KW-0812">Transmembrane</keyword>
<dbReference type="EMBL" id="JBHULC010000001">
    <property type="protein sequence ID" value="MFD2519255.1"/>
    <property type="molecule type" value="Genomic_DNA"/>
</dbReference>
<feature type="chain" id="PRO_5046952022" evidence="2">
    <location>
        <begin position="24"/>
        <end position="304"/>
    </location>
</feature>
<feature type="signal peptide" evidence="2">
    <location>
        <begin position="1"/>
        <end position="23"/>
    </location>
</feature>
<keyword evidence="2" id="KW-0732">Signal</keyword>
<name>A0ABW5J0V0_9BACT</name>
<evidence type="ECO:0000313" key="5">
    <source>
        <dbReference type="Proteomes" id="UP001597510"/>
    </source>
</evidence>
<protein>
    <submittedName>
        <fullName evidence="4">DUF4349 domain-containing protein</fullName>
    </submittedName>
</protein>
<feature type="domain" description="DUF4349" evidence="3">
    <location>
        <begin position="57"/>
        <end position="292"/>
    </location>
</feature>
<evidence type="ECO:0000256" key="2">
    <source>
        <dbReference type="SAM" id="SignalP"/>
    </source>
</evidence>
<accession>A0ABW5J0V0</accession>
<proteinExistence type="predicted"/>
<keyword evidence="1" id="KW-0472">Membrane</keyword>
<keyword evidence="1" id="KW-1133">Transmembrane helix</keyword>
<comment type="caution">
    <text evidence="4">The sequence shown here is derived from an EMBL/GenBank/DDBJ whole genome shotgun (WGS) entry which is preliminary data.</text>
</comment>
<dbReference type="Proteomes" id="UP001597510">
    <property type="component" value="Unassembled WGS sequence"/>
</dbReference>
<dbReference type="InterPro" id="IPR025645">
    <property type="entry name" value="DUF4349"/>
</dbReference>
<sequence>MRFIFLSKTVLFGAIGCFFVACSGQNENTFQKTEENIALDSAMVEPQTGVTTDKPQRKFIRTADLQFKVKDVRKSSEEIEDLTTKYGGFIAYSNLYSDILDKKTVIISRDSVLEVSSINIQNAINIRVPNQNLQALLKDLNGMMLYVNHRIIKAEDVSLQMLSHELYNKRVEKFSERAQSVHQHRKGDIAAATDAEDTVLSRQLSADEHKVQNMNLQDQVDFSTVTINLYQNTILDKAIIENHEGIDSYRTNVFLRIWDSIKAGWIFFEDVIVVLARLWIFLLLSGIAFWVWQYRNRLQSSIKS</sequence>
<dbReference type="PROSITE" id="PS51257">
    <property type="entry name" value="PROKAR_LIPOPROTEIN"/>
    <property type="match status" value="1"/>
</dbReference>
<dbReference type="Pfam" id="PF14257">
    <property type="entry name" value="DUF4349"/>
    <property type="match status" value="1"/>
</dbReference>
<gene>
    <name evidence="4" type="ORF">ACFSR2_00060</name>
</gene>
<keyword evidence="5" id="KW-1185">Reference proteome</keyword>
<reference evidence="5" key="1">
    <citation type="journal article" date="2019" name="Int. J. Syst. Evol. Microbiol.">
        <title>The Global Catalogue of Microorganisms (GCM) 10K type strain sequencing project: providing services to taxonomists for standard genome sequencing and annotation.</title>
        <authorList>
            <consortium name="The Broad Institute Genomics Platform"/>
            <consortium name="The Broad Institute Genome Sequencing Center for Infectious Disease"/>
            <person name="Wu L."/>
            <person name="Ma J."/>
        </authorList>
    </citation>
    <scope>NUCLEOTIDE SEQUENCE [LARGE SCALE GENOMIC DNA]</scope>
    <source>
        <strain evidence="5">KCTC 52344</strain>
    </source>
</reference>
<evidence type="ECO:0000313" key="4">
    <source>
        <dbReference type="EMBL" id="MFD2519255.1"/>
    </source>
</evidence>
<feature type="transmembrane region" description="Helical" evidence="1">
    <location>
        <begin position="271"/>
        <end position="292"/>
    </location>
</feature>
<evidence type="ECO:0000256" key="1">
    <source>
        <dbReference type="SAM" id="Phobius"/>
    </source>
</evidence>
<dbReference type="RefSeq" id="WP_340237950.1">
    <property type="nucleotide sequence ID" value="NZ_JBBEWC010000009.1"/>
</dbReference>